<evidence type="ECO:0000256" key="1">
    <source>
        <dbReference type="ARBA" id="ARBA00004651"/>
    </source>
</evidence>
<dbReference type="Pfam" id="PF07690">
    <property type="entry name" value="MFS_1"/>
    <property type="match status" value="1"/>
</dbReference>
<sequence>MSTAARTATDSESAAVSAAVSAGPAAARSPLNGWLAVIAVMLGIFSVVTTEILPIGLLTDIAADFRISDGTAGLTMTLPGLPAAGAAPTVTVATARIDRRLMLCAFIALLALANLLAAVAPAYWLVLLSRVLAGVVIGGFWSIGAGPAARRVPAESAGRATAVIFSAVPLGSVLGCPRGPTSATSPAGGRPAPSWGRCRSAHCPAE</sequence>
<evidence type="ECO:0000256" key="3">
    <source>
        <dbReference type="ARBA" id="ARBA00022692"/>
    </source>
</evidence>
<dbReference type="Gene3D" id="1.20.1250.20">
    <property type="entry name" value="MFS general substrate transporter like domains"/>
    <property type="match status" value="1"/>
</dbReference>
<dbReference type="InterPro" id="IPR050189">
    <property type="entry name" value="MFS_Efflux_Transporters"/>
</dbReference>
<evidence type="ECO:0000256" key="6">
    <source>
        <dbReference type="SAM" id="Phobius"/>
    </source>
</evidence>
<feature type="transmembrane region" description="Helical" evidence="6">
    <location>
        <begin position="34"/>
        <end position="58"/>
    </location>
</feature>
<dbReference type="PANTHER" id="PTHR43124">
    <property type="entry name" value="PURINE EFFLUX PUMP PBUE"/>
    <property type="match status" value="1"/>
</dbReference>
<comment type="subcellular location">
    <subcellularLocation>
        <location evidence="1">Cell membrane</location>
        <topology evidence="1">Multi-pass membrane protein</topology>
    </subcellularLocation>
</comment>
<comment type="caution">
    <text evidence="8">The sequence shown here is derived from an EMBL/GenBank/DDBJ whole genome shotgun (WGS) entry which is preliminary data.</text>
</comment>
<protein>
    <recommendedName>
        <fullName evidence="7">Major facilitator superfamily (MFS) profile domain-containing protein</fullName>
    </recommendedName>
</protein>
<proteinExistence type="predicted"/>
<feature type="transmembrane region" description="Helical" evidence="6">
    <location>
        <begin position="131"/>
        <end position="149"/>
    </location>
</feature>
<organism evidence="8 9">
    <name type="scientific">Streptomyces albospinus</name>
    <dbReference type="NCBI Taxonomy" id="285515"/>
    <lineage>
        <taxon>Bacteria</taxon>
        <taxon>Bacillati</taxon>
        <taxon>Actinomycetota</taxon>
        <taxon>Actinomycetes</taxon>
        <taxon>Kitasatosporales</taxon>
        <taxon>Streptomycetaceae</taxon>
        <taxon>Streptomyces</taxon>
    </lineage>
</organism>
<evidence type="ECO:0000256" key="4">
    <source>
        <dbReference type="ARBA" id="ARBA00022989"/>
    </source>
</evidence>
<keyword evidence="9" id="KW-1185">Reference proteome</keyword>
<dbReference type="EMBL" id="BMRP01000007">
    <property type="protein sequence ID" value="GGU59342.1"/>
    <property type="molecule type" value="Genomic_DNA"/>
</dbReference>
<dbReference type="PANTHER" id="PTHR43124:SF3">
    <property type="entry name" value="CHLORAMPHENICOL EFFLUX PUMP RV0191"/>
    <property type="match status" value="1"/>
</dbReference>
<dbReference type="InterPro" id="IPR020846">
    <property type="entry name" value="MFS_dom"/>
</dbReference>
<evidence type="ECO:0000313" key="9">
    <source>
        <dbReference type="Proteomes" id="UP000654471"/>
    </source>
</evidence>
<accession>A0ABQ2UZ49</accession>
<keyword evidence="3 6" id="KW-0812">Transmembrane</keyword>
<evidence type="ECO:0000313" key="8">
    <source>
        <dbReference type="EMBL" id="GGU59342.1"/>
    </source>
</evidence>
<feature type="domain" description="Major facilitator superfamily (MFS) profile" evidence="7">
    <location>
        <begin position="35"/>
        <end position="206"/>
    </location>
</feature>
<keyword evidence="4 6" id="KW-1133">Transmembrane helix</keyword>
<gene>
    <name evidence="8" type="ORF">GCM10010211_25310</name>
</gene>
<keyword evidence="2" id="KW-1003">Cell membrane</keyword>
<evidence type="ECO:0000259" key="7">
    <source>
        <dbReference type="PROSITE" id="PS50850"/>
    </source>
</evidence>
<keyword evidence="5 6" id="KW-0472">Membrane</keyword>
<dbReference type="PROSITE" id="PS50850">
    <property type="entry name" value="MFS"/>
    <property type="match status" value="1"/>
</dbReference>
<dbReference type="SUPFAM" id="SSF103473">
    <property type="entry name" value="MFS general substrate transporter"/>
    <property type="match status" value="1"/>
</dbReference>
<feature type="transmembrane region" description="Helical" evidence="6">
    <location>
        <begin position="101"/>
        <end position="125"/>
    </location>
</feature>
<dbReference type="InterPro" id="IPR011701">
    <property type="entry name" value="MFS"/>
</dbReference>
<evidence type="ECO:0000256" key="2">
    <source>
        <dbReference type="ARBA" id="ARBA00022475"/>
    </source>
</evidence>
<dbReference type="Proteomes" id="UP000654471">
    <property type="component" value="Unassembled WGS sequence"/>
</dbReference>
<reference evidence="9" key="1">
    <citation type="journal article" date="2019" name="Int. J. Syst. Evol. Microbiol.">
        <title>The Global Catalogue of Microorganisms (GCM) 10K type strain sequencing project: providing services to taxonomists for standard genome sequencing and annotation.</title>
        <authorList>
            <consortium name="The Broad Institute Genomics Platform"/>
            <consortium name="The Broad Institute Genome Sequencing Center for Infectious Disease"/>
            <person name="Wu L."/>
            <person name="Ma J."/>
        </authorList>
    </citation>
    <scope>NUCLEOTIDE SEQUENCE [LARGE SCALE GENOMIC DNA]</scope>
    <source>
        <strain evidence="9">JCM 3399</strain>
    </source>
</reference>
<dbReference type="InterPro" id="IPR036259">
    <property type="entry name" value="MFS_trans_sf"/>
</dbReference>
<name>A0ABQ2UZ49_9ACTN</name>
<evidence type="ECO:0000256" key="5">
    <source>
        <dbReference type="ARBA" id="ARBA00023136"/>
    </source>
</evidence>